<evidence type="ECO:0000256" key="10">
    <source>
        <dbReference type="ARBA" id="ARBA00023136"/>
    </source>
</evidence>
<evidence type="ECO:0000256" key="4">
    <source>
        <dbReference type="ARBA" id="ARBA00022475"/>
    </source>
</evidence>
<dbReference type="STRING" id="39966.A0A369JLJ3"/>
<evidence type="ECO:0000259" key="15">
    <source>
        <dbReference type="Pfam" id="PF00520"/>
    </source>
</evidence>
<dbReference type="InterPro" id="IPR005821">
    <property type="entry name" value="Ion_trans_dom"/>
</dbReference>
<evidence type="ECO:0000256" key="1">
    <source>
        <dbReference type="ARBA" id="ARBA00004651"/>
    </source>
</evidence>
<sequence>MSEQQALLLPSTTLSDVHNSAECDDTPWRTKTEHLLESRRFHIIVIVLIALDAACVLADLTYMVVYADQCSHPSDPPRWLEVLAHISLSITSLFLVEIPVSLWAFGLEHFNPFGAVIHAGLHLFDALIIVTTFILEVALKGQERELAGLLITLRLWRLVKLVGGIAVGAGEIEEEEARELAAARAELAKAYAALSNAETENRTLRQRLALLKDHL</sequence>
<keyword evidence="8 13" id="KW-0175">Coiled coil</keyword>
<feature type="transmembrane region" description="Helical" evidence="14">
    <location>
        <begin position="79"/>
        <end position="105"/>
    </location>
</feature>
<comment type="subcellular location">
    <subcellularLocation>
        <location evidence="1">Cell membrane</location>
        <topology evidence="1">Multi-pass membrane protein</topology>
    </subcellularLocation>
</comment>
<feature type="coiled-coil region" evidence="13">
    <location>
        <begin position="180"/>
        <end position="214"/>
    </location>
</feature>
<name>A0A369JLJ3_HYPMA</name>
<evidence type="ECO:0000256" key="6">
    <source>
        <dbReference type="ARBA" id="ARBA00022882"/>
    </source>
</evidence>
<gene>
    <name evidence="16" type="primary">HVCN1</name>
    <name evidence="16" type="ORF">Hypma_011510</name>
</gene>
<keyword evidence="17" id="KW-1185">Reference proteome</keyword>
<keyword evidence="7 14" id="KW-1133">Transmembrane helix</keyword>
<proteinExistence type="predicted"/>
<dbReference type="PANTHER" id="PTHR46480:SF1">
    <property type="entry name" value="VOLTAGE-GATED HYDROGEN CHANNEL 1"/>
    <property type="match status" value="1"/>
</dbReference>
<dbReference type="PANTHER" id="PTHR46480">
    <property type="entry name" value="F20B24.22"/>
    <property type="match status" value="1"/>
</dbReference>
<feature type="transmembrane region" description="Helical" evidence="14">
    <location>
        <begin position="41"/>
        <end position="67"/>
    </location>
</feature>
<dbReference type="Gene3D" id="1.20.120.350">
    <property type="entry name" value="Voltage-gated potassium channels. Chain C"/>
    <property type="match status" value="1"/>
</dbReference>
<dbReference type="EMBL" id="LUEZ02000055">
    <property type="protein sequence ID" value="RDB21275.1"/>
    <property type="molecule type" value="Genomic_DNA"/>
</dbReference>
<dbReference type="InterPro" id="IPR027359">
    <property type="entry name" value="Volt_channel_dom_sf"/>
</dbReference>
<organism evidence="16 17">
    <name type="scientific">Hypsizygus marmoreus</name>
    <name type="common">White beech mushroom</name>
    <name type="synonym">Agaricus marmoreus</name>
    <dbReference type="NCBI Taxonomy" id="39966"/>
    <lineage>
        <taxon>Eukaryota</taxon>
        <taxon>Fungi</taxon>
        <taxon>Dikarya</taxon>
        <taxon>Basidiomycota</taxon>
        <taxon>Agaricomycotina</taxon>
        <taxon>Agaricomycetes</taxon>
        <taxon>Agaricomycetidae</taxon>
        <taxon>Agaricales</taxon>
        <taxon>Tricholomatineae</taxon>
        <taxon>Lyophyllaceae</taxon>
        <taxon>Hypsizygus</taxon>
    </lineage>
</organism>
<dbReference type="GO" id="GO:0030171">
    <property type="term" value="F:voltage-gated proton channel activity"/>
    <property type="evidence" value="ECO:0007669"/>
    <property type="project" value="InterPro"/>
</dbReference>
<evidence type="ECO:0000256" key="11">
    <source>
        <dbReference type="ARBA" id="ARBA00023303"/>
    </source>
</evidence>
<evidence type="ECO:0000313" key="17">
    <source>
        <dbReference type="Proteomes" id="UP000076154"/>
    </source>
</evidence>
<keyword evidence="3" id="KW-0813">Transport</keyword>
<dbReference type="Proteomes" id="UP000076154">
    <property type="component" value="Unassembled WGS sequence"/>
</dbReference>
<feature type="domain" description="Ion transport" evidence="15">
    <location>
        <begin position="39"/>
        <end position="162"/>
    </location>
</feature>
<evidence type="ECO:0000313" key="16">
    <source>
        <dbReference type="EMBL" id="RDB21275.1"/>
    </source>
</evidence>
<keyword evidence="11" id="KW-0407">Ion channel</keyword>
<dbReference type="GO" id="GO:0034702">
    <property type="term" value="C:monoatomic ion channel complex"/>
    <property type="evidence" value="ECO:0007669"/>
    <property type="project" value="UniProtKB-KW"/>
</dbReference>
<dbReference type="AlphaFoldDB" id="A0A369JLJ3"/>
<protein>
    <recommendedName>
        <fullName evidence="2">Voltage-gated hydrogen channel 1</fullName>
    </recommendedName>
    <alternativeName>
        <fullName evidence="12">Hydrogen voltage-gated channel 1</fullName>
    </alternativeName>
</protein>
<keyword evidence="6" id="KW-0851">Voltage-gated channel</keyword>
<evidence type="ECO:0000256" key="3">
    <source>
        <dbReference type="ARBA" id="ARBA00022448"/>
    </source>
</evidence>
<reference evidence="16" key="1">
    <citation type="submission" date="2018-04" db="EMBL/GenBank/DDBJ databases">
        <title>Whole genome sequencing of Hypsizygus marmoreus.</title>
        <authorList>
            <person name="Choi I.-G."/>
            <person name="Min B."/>
            <person name="Kim J.-G."/>
            <person name="Kim S."/>
            <person name="Oh Y.-L."/>
            <person name="Kong W.-S."/>
            <person name="Park H."/>
            <person name="Jeong J."/>
            <person name="Song E.-S."/>
        </authorList>
    </citation>
    <scope>NUCLEOTIDE SEQUENCE [LARGE SCALE GENOMIC DNA]</scope>
    <source>
        <strain evidence="16">51987-8</strain>
    </source>
</reference>
<feature type="transmembrane region" description="Helical" evidence="14">
    <location>
        <begin position="117"/>
        <end position="139"/>
    </location>
</feature>
<dbReference type="InterPro" id="IPR031846">
    <property type="entry name" value="Hvcn1"/>
</dbReference>
<evidence type="ECO:0000256" key="5">
    <source>
        <dbReference type="ARBA" id="ARBA00022692"/>
    </source>
</evidence>
<dbReference type="GO" id="GO:0005886">
    <property type="term" value="C:plasma membrane"/>
    <property type="evidence" value="ECO:0007669"/>
    <property type="project" value="UniProtKB-SubCell"/>
</dbReference>
<evidence type="ECO:0000256" key="12">
    <source>
        <dbReference type="ARBA" id="ARBA00031989"/>
    </source>
</evidence>
<dbReference type="Pfam" id="PF00520">
    <property type="entry name" value="Ion_trans"/>
    <property type="match status" value="1"/>
</dbReference>
<evidence type="ECO:0000256" key="13">
    <source>
        <dbReference type="SAM" id="Coils"/>
    </source>
</evidence>
<accession>A0A369JLJ3</accession>
<evidence type="ECO:0000256" key="9">
    <source>
        <dbReference type="ARBA" id="ARBA00023065"/>
    </source>
</evidence>
<comment type="caution">
    <text evidence="16">The sequence shown here is derived from an EMBL/GenBank/DDBJ whole genome shotgun (WGS) entry which is preliminary data.</text>
</comment>
<dbReference type="OrthoDB" id="427456at2759"/>
<evidence type="ECO:0000256" key="7">
    <source>
        <dbReference type="ARBA" id="ARBA00022989"/>
    </source>
</evidence>
<evidence type="ECO:0000256" key="14">
    <source>
        <dbReference type="SAM" id="Phobius"/>
    </source>
</evidence>
<evidence type="ECO:0000256" key="8">
    <source>
        <dbReference type="ARBA" id="ARBA00023054"/>
    </source>
</evidence>
<dbReference type="InParanoid" id="A0A369JLJ3"/>
<keyword evidence="5 14" id="KW-0812">Transmembrane</keyword>
<evidence type="ECO:0000256" key="2">
    <source>
        <dbReference type="ARBA" id="ARBA00015897"/>
    </source>
</evidence>
<keyword evidence="4" id="KW-1003">Cell membrane</keyword>
<keyword evidence="10 14" id="KW-0472">Membrane</keyword>
<keyword evidence="9" id="KW-0406">Ion transport</keyword>